<accession>A0A174PZE5</accession>
<dbReference type="InterPro" id="IPR036505">
    <property type="entry name" value="Amidase/PGRP_sf"/>
</dbReference>
<dbReference type="EC" id="3.5.1.28" evidence="2"/>
<dbReference type="Proteomes" id="UP000095709">
    <property type="component" value="Unassembled WGS sequence"/>
</dbReference>
<evidence type="ECO:0000313" key="6">
    <source>
        <dbReference type="EMBL" id="CUP63209.1"/>
    </source>
</evidence>
<comment type="catalytic activity">
    <reaction evidence="1">
        <text>Hydrolyzes the link between N-acetylmuramoyl residues and L-amino acid residues in certain cell-wall glycopeptides.</text>
        <dbReference type="EC" id="3.5.1.28"/>
    </reaction>
</comment>
<reference evidence="6 7" key="1">
    <citation type="submission" date="2015-09" db="EMBL/GenBank/DDBJ databases">
        <authorList>
            <consortium name="Pathogen Informatics"/>
        </authorList>
    </citation>
    <scope>NUCLEOTIDE SEQUENCE [LARGE SCALE GENOMIC DNA]</scope>
    <source>
        <strain evidence="6 7">2789STDY5834885</strain>
    </source>
</reference>
<dbReference type="InterPro" id="IPR002502">
    <property type="entry name" value="Amidase_domain"/>
</dbReference>
<evidence type="ECO:0000259" key="5">
    <source>
        <dbReference type="SMART" id="SM00644"/>
    </source>
</evidence>
<keyword evidence="4" id="KW-0961">Cell wall biogenesis/degradation</keyword>
<evidence type="ECO:0000256" key="3">
    <source>
        <dbReference type="ARBA" id="ARBA00022801"/>
    </source>
</evidence>
<dbReference type="SUPFAM" id="SSF55846">
    <property type="entry name" value="N-acetylmuramoyl-L-alanine amidase-like"/>
    <property type="match status" value="1"/>
</dbReference>
<gene>
    <name evidence="6" type="primary">cwlH</name>
    <name evidence="6" type="ORF">ERS852498_02425</name>
</gene>
<dbReference type="PANTHER" id="PTHR30417:SF1">
    <property type="entry name" value="N-ACETYLMURAMOYL-L-ALANINE AMIDASE AMID"/>
    <property type="match status" value="1"/>
</dbReference>
<evidence type="ECO:0000256" key="2">
    <source>
        <dbReference type="ARBA" id="ARBA00011901"/>
    </source>
</evidence>
<dbReference type="SMART" id="SM00644">
    <property type="entry name" value="Ami_2"/>
    <property type="match status" value="1"/>
</dbReference>
<proteinExistence type="predicted"/>
<organism evidence="6 7">
    <name type="scientific">Fusicatenibacter saccharivorans</name>
    <dbReference type="NCBI Taxonomy" id="1150298"/>
    <lineage>
        <taxon>Bacteria</taxon>
        <taxon>Bacillati</taxon>
        <taxon>Bacillota</taxon>
        <taxon>Clostridia</taxon>
        <taxon>Lachnospirales</taxon>
        <taxon>Lachnospiraceae</taxon>
        <taxon>Fusicatenibacter</taxon>
    </lineage>
</organism>
<keyword evidence="3 6" id="KW-0378">Hydrolase</keyword>
<dbReference type="EMBL" id="CZAL01000013">
    <property type="protein sequence ID" value="CUP63209.1"/>
    <property type="molecule type" value="Genomic_DNA"/>
</dbReference>
<name>A0A174PZE5_9FIRM</name>
<dbReference type="AlphaFoldDB" id="A0A174PZE5"/>
<dbReference type="GO" id="GO:0009253">
    <property type="term" value="P:peptidoglycan catabolic process"/>
    <property type="evidence" value="ECO:0007669"/>
    <property type="project" value="InterPro"/>
</dbReference>
<evidence type="ECO:0000256" key="4">
    <source>
        <dbReference type="ARBA" id="ARBA00023316"/>
    </source>
</evidence>
<evidence type="ECO:0000256" key="1">
    <source>
        <dbReference type="ARBA" id="ARBA00001561"/>
    </source>
</evidence>
<dbReference type="GO" id="GO:0008745">
    <property type="term" value="F:N-acetylmuramoyl-L-alanine amidase activity"/>
    <property type="evidence" value="ECO:0007669"/>
    <property type="project" value="UniProtKB-EC"/>
</dbReference>
<evidence type="ECO:0000313" key="7">
    <source>
        <dbReference type="Proteomes" id="UP000095709"/>
    </source>
</evidence>
<dbReference type="PANTHER" id="PTHR30417">
    <property type="entry name" value="N-ACETYLMURAMOYL-L-ALANINE AMIDASE AMID"/>
    <property type="match status" value="1"/>
</dbReference>
<dbReference type="GO" id="GO:0071555">
    <property type="term" value="P:cell wall organization"/>
    <property type="evidence" value="ECO:0007669"/>
    <property type="project" value="UniProtKB-KW"/>
</dbReference>
<dbReference type="GO" id="GO:0009254">
    <property type="term" value="P:peptidoglycan turnover"/>
    <property type="evidence" value="ECO:0007669"/>
    <property type="project" value="TreeGrafter"/>
</dbReference>
<dbReference type="CDD" id="cd06583">
    <property type="entry name" value="PGRP"/>
    <property type="match status" value="1"/>
</dbReference>
<dbReference type="InterPro" id="IPR051206">
    <property type="entry name" value="NAMLAA_amidase_2"/>
</dbReference>
<feature type="domain" description="N-acetylmuramoyl-L-alanine amidase" evidence="5">
    <location>
        <begin position="20"/>
        <end position="168"/>
    </location>
</feature>
<dbReference type="Pfam" id="PF01510">
    <property type="entry name" value="Amidase_2"/>
    <property type="match status" value="1"/>
</dbReference>
<sequence length="382" mass="41791">MPGSLNHQKGENMRIDRSYLGNQNTYAENNPKCIVVHNTDNFAAGADARAHARAQHDGNFQNISAHYYVDDGDTAYQAAPHSRGCWHVGINYGGKNLFQQYGNKNSIGVEMCVQAGYNYEKAFENTAALVREIMRETGIPLERVYRHYDICSKYCPSQIMNRGDWDRMKRMIGSGAGSTGTGTAGSGTGKTYAPGIYQVQTAALNIRQAPDTDSRIAGTIRDQGSYTVTEIQNTSWGRLLSGAGWVNCHTAYCRYAGPAKEKSAETAKSSGKTVAEDGIWGENLTRRLQELFGTPQDGKISNQLAVNRKFCDGIIAAEWDSTPKGGSALVKEMQKWASAGMDGYIGPQTILAWQKKLGTPIDGTVSSPSAMVKKLQKWCNQK</sequence>
<protein>
    <recommendedName>
        <fullName evidence="2">N-acetylmuramoyl-L-alanine amidase</fullName>
        <ecNumber evidence="2">3.5.1.28</ecNumber>
    </recommendedName>
</protein>
<dbReference type="Gene3D" id="3.40.80.10">
    <property type="entry name" value="Peptidoglycan recognition protein-like"/>
    <property type="match status" value="1"/>
</dbReference>